<dbReference type="EMBL" id="JBHSAT010000023">
    <property type="protein sequence ID" value="MFC3878285.1"/>
    <property type="molecule type" value="Genomic_DNA"/>
</dbReference>
<accession>A0ABV8AKP2</accession>
<protein>
    <submittedName>
        <fullName evidence="1">Uncharacterized protein</fullName>
    </submittedName>
</protein>
<gene>
    <name evidence="1" type="ORF">ACFOSX_13680</name>
</gene>
<sequence>MKLRYKFYSLMLIMSVWAYGQETRVILSESIEVNKEKSVVFNLKNTTVGIEESTDGKVHFMYRLDFEGYTDKQIKSAIKEITAKVSYSGNHISLTANSSTAINPINFSVGDTKNLLLKPNQSVSKKTDSVVQISKDSLLSVIRKNRKPSLEHIIEQFAFFKGNSRNNMYNQVSKKKVDILKSKFIIKVPPFVKLNINAENSQIYLNSDVRNELNVELTTGVFRAKSLSNPYNRFKLKNVFAFEVENITGGNYTLNSVYSGKIGSLSNSKITSEFSKVKIGEIAKNNTITDFNSEYWFYNWGASFNRFDLFSEYSKIHFFYPEKNHSFKVVGNNTKNLLSDGMEINMQPTKKAQKFTMMTKEPHPGEPSSGKISFDMVHGIIYSHNDSIKIINK</sequence>
<evidence type="ECO:0000313" key="2">
    <source>
        <dbReference type="Proteomes" id="UP001595812"/>
    </source>
</evidence>
<dbReference type="RefSeq" id="WP_386102351.1">
    <property type="nucleotide sequence ID" value="NZ_JBHSAT010000023.1"/>
</dbReference>
<keyword evidence="2" id="KW-1185">Reference proteome</keyword>
<reference evidence="2" key="1">
    <citation type="journal article" date="2019" name="Int. J. Syst. Evol. Microbiol.">
        <title>The Global Catalogue of Microorganisms (GCM) 10K type strain sequencing project: providing services to taxonomists for standard genome sequencing and annotation.</title>
        <authorList>
            <consortium name="The Broad Institute Genomics Platform"/>
            <consortium name="The Broad Institute Genome Sequencing Center for Infectious Disease"/>
            <person name="Wu L."/>
            <person name="Ma J."/>
        </authorList>
    </citation>
    <scope>NUCLEOTIDE SEQUENCE [LARGE SCALE GENOMIC DNA]</scope>
    <source>
        <strain evidence="2">CECT 8979</strain>
    </source>
</reference>
<dbReference type="Proteomes" id="UP001595812">
    <property type="component" value="Unassembled WGS sequence"/>
</dbReference>
<organism evidence="1 2">
    <name type="scientific">Winogradskyella maritima</name>
    <dbReference type="NCBI Taxonomy" id="1517766"/>
    <lineage>
        <taxon>Bacteria</taxon>
        <taxon>Pseudomonadati</taxon>
        <taxon>Bacteroidota</taxon>
        <taxon>Flavobacteriia</taxon>
        <taxon>Flavobacteriales</taxon>
        <taxon>Flavobacteriaceae</taxon>
        <taxon>Winogradskyella</taxon>
    </lineage>
</organism>
<name>A0ABV8AKP2_9FLAO</name>
<evidence type="ECO:0000313" key="1">
    <source>
        <dbReference type="EMBL" id="MFC3878285.1"/>
    </source>
</evidence>
<comment type="caution">
    <text evidence="1">The sequence shown here is derived from an EMBL/GenBank/DDBJ whole genome shotgun (WGS) entry which is preliminary data.</text>
</comment>
<proteinExistence type="predicted"/>